<gene>
    <name evidence="11" type="primary">cobD</name>
    <name evidence="12" type="ORF">HA299_00955</name>
</gene>
<evidence type="ECO:0000313" key="12">
    <source>
        <dbReference type="EMBL" id="HIH69182.1"/>
    </source>
</evidence>
<evidence type="ECO:0000256" key="3">
    <source>
        <dbReference type="ARBA" id="ARBA00004953"/>
    </source>
</evidence>
<dbReference type="UniPathway" id="UPA00148"/>
<evidence type="ECO:0000256" key="7">
    <source>
        <dbReference type="ARBA" id="ARBA00022573"/>
    </source>
</evidence>
<dbReference type="HAMAP" id="MF_00024">
    <property type="entry name" value="CobD_CbiB"/>
    <property type="match status" value="1"/>
</dbReference>
<comment type="function">
    <text evidence="1 11">Converts cobyric acid to cobinamide by the addition of aminopropanol on the F carboxylic group.</text>
</comment>
<keyword evidence="9 11" id="KW-1133">Transmembrane helix</keyword>
<evidence type="ECO:0000256" key="8">
    <source>
        <dbReference type="ARBA" id="ARBA00022692"/>
    </source>
</evidence>
<dbReference type="GO" id="GO:0005886">
    <property type="term" value="C:plasma membrane"/>
    <property type="evidence" value="ECO:0007669"/>
    <property type="project" value="UniProtKB-SubCell"/>
</dbReference>
<keyword evidence="8 11" id="KW-0812">Transmembrane</keyword>
<dbReference type="Pfam" id="PF03186">
    <property type="entry name" value="CobD_Cbib"/>
    <property type="match status" value="1"/>
</dbReference>
<keyword evidence="7 11" id="KW-0169">Cobalamin biosynthesis</keyword>
<dbReference type="GO" id="GO:0048472">
    <property type="term" value="F:threonine-phosphate decarboxylase activity"/>
    <property type="evidence" value="ECO:0007669"/>
    <property type="project" value="InterPro"/>
</dbReference>
<accession>A0A832VWN4</accession>
<evidence type="ECO:0000256" key="2">
    <source>
        <dbReference type="ARBA" id="ARBA00004651"/>
    </source>
</evidence>
<reference evidence="12" key="1">
    <citation type="journal article" date="2020" name="bioRxiv">
        <title>A rank-normalized archaeal taxonomy based on genome phylogeny resolves widespread incomplete and uneven classifications.</title>
        <authorList>
            <person name="Rinke C."/>
            <person name="Chuvochina M."/>
            <person name="Mussig A.J."/>
            <person name="Chaumeil P.-A."/>
            <person name="Waite D.W."/>
            <person name="Whitman W.B."/>
            <person name="Parks D.H."/>
            <person name="Hugenholtz P."/>
        </authorList>
    </citation>
    <scope>NUCLEOTIDE SEQUENCE</scope>
    <source>
        <strain evidence="12">UBA12518</strain>
    </source>
</reference>
<dbReference type="RefSeq" id="WP_042687607.1">
    <property type="nucleotide sequence ID" value="NZ_DUIH01000003.1"/>
</dbReference>
<feature type="transmembrane region" description="Helical" evidence="11">
    <location>
        <begin position="81"/>
        <end position="101"/>
    </location>
</feature>
<evidence type="ECO:0000256" key="11">
    <source>
        <dbReference type="HAMAP-Rule" id="MF_00024"/>
    </source>
</evidence>
<comment type="caution">
    <text evidence="11">Lacks conserved residue(s) required for the propagation of feature annotation.</text>
</comment>
<dbReference type="NCBIfam" id="NF002281">
    <property type="entry name" value="PRK01209.2-5"/>
    <property type="match status" value="1"/>
</dbReference>
<dbReference type="EMBL" id="DUIH01000003">
    <property type="protein sequence ID" value="HIH69182.1"/>
    <property type="molecule type" value="Genomic_DNA"/>
</dbReference>
<keyword evidence="6 11" id="KW-1003">Cell membrane</keyword>
<dbReference type="InterPro" id="IPR004485">
    <property type="entry name" value="Cobalamin_biosynth_CobD/CbiB"/>
</dbReference>
<organism evidence="12 13">
    <name type="scientific">Methermicoccus shengliensis</name>
    <dbReference type="NCBI Taxonomy" id="660064"/>
    <lineage>
        <taxon>Archaea</taxon>
        <taxon>Methanobacteriati</taxon>
        <taxon>Methanobacteriota</taxon>
        <taxon>Stenosarchaea group</taxon>
        <taxon>Methanomicrobia</taxon>
        <taxon>Methanosarcinales</taxon>
        <taxon>Methermicoccaceae</taxon>
        <taxon>Methermicoccus</taxon>
    </lineage>
</organism>
<evidence type="ECO:0000256" key="1">
    <source>
        <dbReference type="ARBA" id="ARBA00003384"/>
    </source>
</evidence>
<evidence type="ECO:0000256" key="9">
    <source>
        <dbReference type="ARBA" id="ARBA00022989"/>
    </source>
</evidence>
<dbReference type="GO" id="GO:0009236">
    <property type="term" value="P:cobalamin biosynthetic process"/>
    <property type="evidence" value="ECO:0007669"/>
    <property type="project" value="UniProtKB-UniRule"/>
</dbReference>
<name>A0A832VWN4_9EURY</name>
<comment type="caution">
    <text evidence="12">The sequence shown here is derived from an EMBL/GenBank/DDBJ whole genome shotgun (WGS) entry which is preliminary data.</text>
</comment>
<evidence type="ECO:0000256" key="10">
    <source>
        <dbReference type="ARBA" id="ARBA00023136"/>
    </source>
</evidence>
<dbReference type="GO" id="GO:0015420">
    <property type="term" value="F:ABC-type vitamin B12 transporter activity"/>
    <property type="evidence" value="ECO:0007669"/>
    <property type="project" value="UniProtKB-UniRule"/>
</dbReference>
<comment type="pathway">
    <text evidence="3 11">Cofactor biosynthesis; adenosylcobalamin biosynthesis.</text>
</comment>
<dbReference type="NCBIfam" id="TIGR00380">
    <property type="entry name" value="cobal_cbiB"/>
    <property type="match status" value="1"/>
</dbReference>
<dbReference type="PANTHER" id="PTHR34308">
    <property type="entry name" value="COBALAMIN BIOSYNTHESIS PROTEIN CBIB"/>
    <property type="match status" value="1"/>
</dbReference>
<evidence type="ECO:0000256" key="5">
    <source>
        <dbReference type="ARBA" id="ARBA00016185"/>
    </source>
</evidence>
<feature type="transmembrane region" description="Helical" evidence="11">
    <location>
        <begin position="48"/>
        <end position="69"/>
    </location>
</feature>
<comment type="subcellular location">
    <subcellularLocation>
        <location evidence="2 11">Cell membrane</location>
        <topology evidence="2 11">Multi-pass membrane protein</topology>
    </subcellularLocation>
</comment>
<dbReference type="Proteomes" id="UP000600363">
    <property type="component" value="Unassembled WGS sequence"/>
</dbReference>
<comment type="similarity">
    <text evidence="4 11">Belongs to the CobD/CbiB family.</text>
</comment>
<proteinExistence type="inferred from homology"/>
<sequence>MSAVSVLLLALLLELTIGEPPARAHPVVWMGWCISRLEGMAPMTHRRLYGVVSVLIITSFFTLLGLVIWKMSNSENAVSSAVGTLIAAYLLNSTFAVRSLGQAAEDIRAHLADGRLDVAKKHLPALVSRDPSSLSGEQVASAAVESVSENFVDAIVSPLFYYVLLSPVGLGLAAALSFKVVSTFDSSWGYKNERFGELGWFCARMDDVLNYIPARLSVPLIMLSTLSFKRAISALRAAQREHTKTPSPNSGWPMAAYAGALGIRLEKPGAYVLCPLLRAPSPNDILRSVRLTYSSSASLFVGALVVLVLC</sequence>
<protein>
    <recommendedName>
        <fullName evidence="5 11">Probable cobalamin biosynthesis protein CobD</fullName>
    </recommendedName>
</protein>
<keyword evidence="10 11" id="KW-0472">Membrane</keyword>
<evidence type="ECO:0000313" key="13">
    <source>
        <dbReference type="Proteomes" id="UP000600363"/>
    </source>
</evidence>
<dbReference type="AlphaFoldDB" id="A0A832VWN4"/>
<feature type="transmembrane region" description="Helical" evidence="11">
    <location>
        <begin position="159"/>
        <end position="181"/>
    </location>
</feature>
<dbReference type="PANTHER" id="PTHR34308:SF1">
    <property type="entry name" value="COBALAMIN BIOSYNTHESIS PROTEIN CBIB"/>
    <property type="match status" value="1"/>
</dbReference>
<evidence type="ECO:0000256" key="4">
    <source>
        <dbReference type="ARBA" id="ARBA00006263"/>
    </source>
</evidence>
<evidence type="ECO:0000256" key="6">
    <source>
        <dbReference type="ARBA" id="ARBA00022475"/>
    </source>
</evidence>